<dbReference type="Proteomes" id="UP000308760">
    <property type="component" value="Unassembled WGS sequence"/>
</dbReference>
<name>A0A4S8QFF6_9ACTN</name>
<keyword evidence="1" id="KW-1133">Transmembrane helix</keyword>
<protein>
    <submittedName>
        <fullName evidence="2">Uncharacterized protein</fullName>
    </submittedName>
</protein>
<keyword evidence="1" id="KW-0812">Transmembrane</keyword>
<organism evidence="2 3">
    <name type="scientific">Glycomyces buryatensis</name>
    <dbReference type="NCBI Taxonomy" id="2570927"/>
    <lineage>
        <taxon>Bacteria</taxon>
        <taxon>Bacillati</taxon>
        <taxon>Actinomycetota</taxon>
        <taxon>Actinomycetes</taxon>
        <taxon>Glycomycetales</taxon>
        <taxon>Glycomycetaceae</taxon>
        <taxon>Glycomyces</taxon>
    </lineage>
</organism>
<accession>A0A4S8QFF6</accession>
<sequence>MKMKTLSIGRRFSLGAEAMVIALAATSFLFALELEPEPTQQEQAVTEYFESQNESPLPLGDWELLDVEQRGRRTVVATVQSGGAEYEIAFHQPDDDVGVMGGDLAGVSSELFSAATVNGESVDFSELVDEEGDGGLYVPAGVYRFEFAPFIEPATVVVQPGGTVDLEAVYREALAASLEEVEAQVLADFDAYLEGCVPEGDESAECLSFTRFDRDTVFVDLKQYDEVTSHVWSIGATGAVALAVNRNEFSLGYTGVTLNLDAEGIPDGESEPVAFHASCELDPGHVTPVLTPDGTFEFRGFAEGSFSDCLSAGTDEFE</sequence>
<evidence type="ECO:0000313" key="2">
    <source>
        <dbReference type="EMBL" id="THV42401.1"/>
    </source>
</evidence>
<reference evidence="3" key="1">
    <citation type="submission" date="2019-04" db="EMBL/GenBank/DDBJ databases">
        <title>Nocardioides xinjiangensis sp. nov.</title>
        <authorList>
            <person name="Liu S."/>
        </authorList>
    </citation>
    <scope>NUCLEOTIDE SEQUENCE [LARGE SCALE GENOMIC DNA]</scope>
    <source>
        <strain evidence="3">18</strain>
    </source>
</reference>
<keyword evidence="1" id="KW-0472">Membrane</keyword>
<reference evidence="2 3" key="2">
    <citation type="submission" date="2019-05" db="EMBL/GenBank/DDBJ databases">
        <title>Glycomyces buryatensis sp. nov.</title>
        <authorList>
            <person name="Nikitina E."/>
        </authorList>
    </citation>
    <scope>NUCLEOTIDE SEQUENCE [LARGE SCALE GENOMIC DNA]</scope>
    <source>
        <strain evidence="2 3">18</strain>
    </source>
</reference>
<gene>
    <name evidence="2" type="ORF">FAB82_07040</name>
</gene>
<evidence type="ECO:0000313" key="3">
    <source>
        <dbReference type="Proteomes" id="UP000308760"/>
    </source>
</evidence>
<feature type="transmembrane region" description="Helical" evidence="1">
    <location>
        <begin position="12"/>
        <end position="32"/>
    </location>
</feature>
<comment type="caution">
    <text evidence="2">The sequence shown here is derived from an EMBL/GenBank/DDBJ whole genome shotgun (WGS) entry which is preliminary data.</text>
</comment>
<keyword evidence="3" id="KW-1185">Reference proteome</keyword>
<proteinExistence type="predicted"/>
<evidence type="ECO:0000256" key="1">
    <source>
        <dbReference type="SAM" id="Phobius"/>
    </source>
</evidence>
<dbReference type="AlphaFoldDB" id="A0A4S8QFF6"/>
<dbReference type="EMBL" id="STGY01000025">
    <property type="protein sequence ID" value="THV42401.1"/>
    <property type="molecule type" value="Genomic_DNA"/>
</dbReference>